<dbReference type="STRING" id="1189621.A3SI_05644"/>
<dbReference type="Gene3D" id="1.25.40.10">
    <property type="entry name" value="Tetratricopeptide repeat domain"/>
    <property type="match status" value="1"/>
</dbReference>
<keyword evidence="6" id="KW-1185">Reference proteome</keyword>
<dbReference type="PROSITE" id="PS50005">
    <property type="entry name" value="TPR"/>
    <property type="match status" value="1"/>
</dbReference>
<dbReference type="Pfam" id="PF14559">
    <property type="entry name" value="TPR_19"/>
    <property type="match status" value="1"/>
</dbReference>
<evidence type="ECO:0000313" key="5">
    <source>
        <dbReference type="EMBL" id="EIM77837.1"/>
    </source>
</evidence>
<keyword evidence="1" id="KW-0677">Repeat</keyword>
<dbReference type="InterPro" id="IPR051012">
    <property type="entry name" value="CellSynth/LPSAsmb/PSIAsmb"/>
</dbReference>
<keyword evidence="2 3" id="KW-0802">TPR repeat</keyword>
<feature type="chain" id="PRO_5003700554" evidence="4">
    <location>
        <begin position="20"/>
        <end position="401"/>
    </location>
</feature>
<dbReference type="Proteomes" id="UP000005551">
    <property type="component" value="Unassembled WGS sequence"/>
</dbReference>
<evidence type="ECO:0000256" key="4">
    <source>
        <dbReference type="SAM" id="SignalP"/>
    </source>
</evidence>
<gene>
    <name evidence="5" type="ORF">A3SI_05644</name>
</gene>
<accession>I5C7N5</accession>
<sequence length="401" mass="46066">MKKLLLSLAIVVLSTAAFAQKKVVRSANKNFKKDNLEVALEEIQEAAAHEDTKDDPGTYLLKAQILTKMFDQYEEYDMQSVEKGRNAFNAFMETMKMVDNDKNSKIGKDVYKEEIPGMPDNLRPYSLVSVKLGAFQRAIDTYEEDDFEMAYEYFALAADIEPTDTTLNFNAGFLANDLGKPEEAKKFFNRLLEVDGYDKLNAYYFLIQMAVNDNDTEGAYDVVSQARTLYPEDKTLTEFEIQLLLQMDKLDDAVKSVEAALVDDPDNVNIRLRYGYLKEQSGDIDGALEQYKKTVESQPDFFEGNFYTGALYLDKARQILSEINDLSDEEWEKRAPEMTEQAENLYKEAVPYFERAVAQREDNTEILEILYNIHSRLKNDAEAEKYNKRLVELLGPDWLEG</sequence>
<dbReference type="PANTHER" id="PTHR45586:SF1">
    <property type="entry name" value="LIPOPOLYSACCHARIDE ASSEMBLY PROTEIN B"/>
    <property type="match status" value="1"/>
</dbReference>
<dbReference type="AlphaFoldDB" id="I5C7N5"/>
<keyword evidence="4" id="KW-0732">Signal</keyword>
<proteinExistence type="predicted"/>
<dbReference type="OrthoDB" id="739506at2"/>
<dbReference type="Pfam" id="PF13181">
    <property type="entry name" value="TPR_8"/>
    <property type="match status" value="1"/>
</dbReference>
<feature type="repeat" description="TPR" evidence="3">
    <location>
        <begin position="268"/>
        <end position="301"/>
    </location>
</feature>
<reference evidence="5 6" key="1">
    <citation type="submission" date="2012-05" db="EMBL/GenBank/DDBJ databases">
        <title>Genome sequence of Nitritalea halalkaliphila LW7.</title>
        <authorList>
            <person name="Jangir P.K."/>
            <person name="Singh A."/>
            <person name="Shivaji S."/>
            <person name="Sharma R."/>
        </authorList>
    </citation>
    <scope>NUCLEOTIDE SEQUENCE [LARGE SCALE GENOMIC DNA]</scope>
    <source>
        <strain evidence="5 6">LW7</strain>
    </source>
</reference>
<dbReference type="RefSeq" id="WP_009053894.1">
    <property type="nucleotide sequence ID" value="NZ_AJYA01000012.1"/>
</dbReference>
<dbReference type="PANTHER" id="PTHR45586">
    <property type="entry name" value="TPR REPEAT-CONTAINING PROTEIN PA4667"/>
    <property type="match status" value="1"/>
</dbReference>
<evidence type="ECO:0000256" key="1">
    <source>
        <dbReference type="ARBA" id="ARBA00022737"/>
    </source>
</evidence>
<dbReference type="SUPFAM" id="SSF48452">
    <property type="entry name" value="TPR-like"/>
    <property type="match status" value="1"/>
</dbReference>
<dbReference type="InterPro" id="IPR019734">
    <property type="entry name" value="TPR_rpt"/>
</dbReference>
<feature type="signal peptide" evidence="4">
    <location>
        <begin position="1"/>
        <end position="19"/>
    </location>
</feature>
<organism evidence="5 6">
    <name type="scientific">Nitritalea halalkaliphila LW7</name>
    <dbReference type="NCBI Taxonomy" id="1189621"/>
    <lineage>
        <taxon>Bacteria</taxon>
        <taxon>Pseudomonadati</taxon>
        <taxon>Bacteroidota</taxon>
        <taxon>Cytophagia</taxon>
        <taxon>Cytophagales</taxon>
        <taxon>Cyclobacteriaceae</taxon>
        <taxon>Nitritalea</taxon>
    </lineage>
</organism>
<dbReference type="InterPro" id="IPR011990">
    <property type="entry name" value="TPR-like_helical_dom_sf"/>
</dbReference>
<dbReference type="SMART" id="SM00028">
    <property type="entry name" value="TPR"/>
    <property type="match status" value="3"/>
</dbReference>
<evidence type="ECO:0000256" key="3">
    <source>
        <dbReference type="PROSITE-ProRule" id="PRU00339"/>
    </source>
</evidence>
<evidence type="ECO:0000256" key="2">
    <source>
        <dbReference type="ARBA" id="ARBA00022803"/>
    </source>
</evidence>
<dbReference type="EMBL" id="AJYA01000012">
    <property type="protein sequence ID" value="EIM77837.1"/>
    <property type="molecule type" value="Genomic_DNA"/>
</dbReference>
<protein>
    <submittedName>
        <fullName evidence="5">Uncharacterized protein</fullName>
    </submittedName>
</protein>
<comment type="caution">
    <text evidence="5">The sequence shown here is derived from an EMBL/GenBank/DDBJ whole genome shotgun (WGS) entry which is preliminary data.</text>
</comment>
<evidence type="ECO:0000313" key="6">
    <source>
        <dbReference type="Proteomes" id="UP000005551"/>
    </source>
</evidence>
<name>I5C7N5_9BACT</name>